<dbReference type="InterPro" id="IPR017451">
    <property type="entry name" value="F-box-assoc_interact_dom"/>
</dbReference>
<evidence type="ECO:0000313" key="5">
    <source>
        <dbReference type="Proteomes" id="UP000002051"/>
    </source>
</evidence>
<dbReference type="EnsemblPlants" id="AES68895">
    <property type="protein sequence ID" value="AES68895"/>
    <property type="gene ID" value="MTR_3g018750"/>
</dbReference>
<dbReference type="Proteomes" id="UP000002051">
    <property type="component" value="Chromosome 3"/>
</dbReference>
<proteinExistence type="predicted"/>
<dbReference type="InterPro" id="IPR050796">
    <property type="entry name" value="SCF_F-box_component"/>
</dbReference>
<evidence type="ECO:0000313" key="3">
    <source>
        <dbReference type="EMBL" id="RHN65797.1"/>
    </source>
</evidence>
<dbReference type="PANTHER" id="PTHR31672">
    <property type="entry name" value="BNACNNG10540D PROTEIN"/>
    <property type="match status" value="1"/>
</dbReference>
<dbReference type="HOGENOM" id="CLU_027176_5_1_1"/>
<dbReference type="Proteomes" id="UP000265566">
    <property type="component" value="Chromosome 3"/>
</dbReference>
<gene>
    <name evidence="4" type="primary">11422861</name>
    <name evidence="2" type="ordered locus">MTR_3g018750</name>
    <name evidence="3" type="ORF">MtrunA17_Chr3g0083881</name>
</gene>
<feature type="domain" description="F-box associated beta-propeller type 1" evidence="1">
    <location>
        <begin position="4"/>
        <end position="209"/>
    </location>
</feature>
<reference evidence="2 5" key="1">
    <citation type="journal article" date="2011" name="Nature">
        <title>The Medicago genome provides insight into the evolution of rhizobial symbioses.</title>
        <authorList>
            <person name="Young N.D."/>
            <person name="Debelle F."/>
            <person name="Oldroyd G.E."/>
            <person name="Geurts R."/>
            <person name="Cannon S.B."/>
            <person name="Udvardi M.K."/>
            <person name="Benedito V.A."/>
            <person name="Mayer K.F."/>
            <person name="Gouzy J."/>
            <person name="Schoof H."/>
            <person name="Van de Peer Y."/>
            <person name="Proost S."/>
            <person name="Cook D.R."/>
            <person name="Meyers B.C."/>
            <person name="Spannagl M."/>
            <person name="Cheung F."/>
            <person name="De Mita S."/>
            <person name="Krishnakumar V."/>
            <person name="Gundlach H."/>
            <person name="Zhou S."/>
            <person name="Mudge J."/>
            <person name="Bharti A.K."/>
            <person name="Murray J.D."/>
            <person name="Naoumkina M.A."/>
            <person name="Rosen B."/>
            <person name="Silverstein K.A."/>
            <person name="Tang H."/>
            <person name="Rombauts S."/>
            <person name="Zhao P.X."/>
            <person name="Zhou P."/>
            <person name="Barbe V."/>
            <person name="Bardou P."/>
            <person name="Bechner M."/>
            <person name="Bellec A."/>
            <person name="Berger A."/>
            <person name="Berges H."/>
            <person name="Bidwell S."/>
            <person name="Bisseling T."/>
            <person name="Choisne N."/>
            <person name="Couloux A."/>
            <person name="Denny R."/>
            <person name="Deshpande S."/>
            <person name="Dai X."/>
            <person name="Doyle J.J."/>
            <person name="Dudez A.M."/>
            <person name="Farmer A.D."/>
            <person name="Fouteau S."/>
            <person name="Franken C."/>
            <person name="Gibelin C."/>
            <person name="Gish J."/>
            <person name="Goldstein S."/>
            <person name="Gonzalez A.J."/>
            <person name="Green P.J."/>
            <person name="Hallab A."/>
            <person name="Hartog M."/>
            <person name="Hua A."/>
            <person name="Humphray S.J."/>
            <person name="Jeong D.H."/>
            <person name="Jing Y."/>
            <person name="Jocker A."/>
            <person name="Kenton S.M."/>
            <person name="Kim D.J."/>
            <person name="Klee K."/>
            <person name="Lai H."/>
            <person name="Lang C."/>
            <person name="Lin S."/>
            <person name="Macmil S.L."/>
            <person name="Magdelenat G."/>
            <person name="Matthews L."/>
            <person name="McCorrison J."/>
            <person name="Monaghan E.L."/>
            <person name="Mun J.H."/>
            <person name="Najar F.Z."/>
            <person name="Nicholson C."/>
            <person name="Noirot C."/>
            <person name="O'Bleness M."/>
            <person name="Paule C.R."/>
            <person name="Poulain J."/>
            <person name="Prion F."/>
            <person name="Qin B."/>
            <person name="Qu C."/>
            <person name="Retzel E.F."/>
            <person name="Riddle C."/>
            <person name="Sallet E."/>
            <person name="Samain S."/>
            <person name="Samson N."/>
            <person name="Sanders I."/>
            <person name="Saurat O."/>
            <person name="Scarpelli C."/>
            <person name="Schiex T."/>
            <person name="Segurens B."/>
            <person name="Severin A.J."/>
            <person name="Sherrier D.J."/>
            <person name="Shi R."/>
            <person name="Sims S."/>
            <person name="Singer S.R."/>
            <person name="Sinharoy S."/>
            <person name="Sterck L."/>
            <person name="Viollet A."/>
            <person name="Wang B.B."/>
            <person name="Wang K."/>
            <person name="Wang M."/>
            <person name="Wang X."/>
            <person name="Warfsmann J."/>
            <person name="Weissenbach J."/>
            <person name="White D.D."/>
            <person name="White J.D."/>
            <person name="Wiley G.B."/>
            <person name="Wincker P."/>
            <person name="Xing Y."/>
            <person name="Yang L."/>
            <person name="Yao Z."/>
            <person name="Ying F."/>
            <person name="Zhai J."/>
            <person name="Zhou L."/>
            <person name="Zuber A."/>
            <person name="Denarie J."/>
            <person name="Dixon R.A."/>
            <person name="May G.D."/>
            <person name="Schwartz D.C."/>
            <person name="Rogers J."/>
            <person name="Quetier F."/>
            <person name="Town C.D."/>
            <person name="Roe B.A."/>
        </authorList>
    </citation>
    <scope>NUCLEOTIDE SEQUENCE [LARGE SCALE GENOMIC DNA]</scope>
    <source>
        <strain evidence="2">A17</strain>
        <strain evidence="4 5">cv. Jemalong A17</strain>
    </source>
</reference>
<dbReference type="NCBIfam" id="TIGR01640">
    <property type="entry name" value="F_box_assoc_1"/>
    <property type="match status" value="1"/>
</dbReference>
<dbReference type="Pfam" id="PF07734">
    <property type="entry name" value="FBA_1"/>
    <property type="match status" value="1"/>
</dbReference>
<dbReference type="OrthoDB" id="1555129at2759"/>
<dbReference type="PaxDb" id="3880-AES68895"/>
<dbReference type="InterPro" id="IPR006527">
    <property type="entry name" value="F-box-assoc_dom_typ1"/>
</dbReference>
<dbReference type="Gramene" id="rna13687">
    <property type="protein sequence ID" value="RHN65797.1"/>
    <property type="gene ID" value="gene13687"/>
</dbReference>
<protein>
    <submittedName>
        <fullName evidence="2">F-box protein interaction domain protein</fullName>
    </submittedName>
    <submittedName>
        <fullName evidence="3">Putative F-box associated interaction domain-containing protein</fullName>
    </submittedName>
</protein>
<evidence type="ECO:0000313" key="4">
    <source>
        <dbReference type="EnsemblPlants" id="AES68895"/>
    </source>
</evidence>
<name>G7IW06_MEDTR</name>
<keyword evidence="5" id="KW-1185">Reference proteome</keyword>
<dbReference type="PANTHER" id="PTHR31672:SF13">
    <property type="entry name" value="F-BOX PROTEIN CPR30-LIKE"/>
    <property type="match status" value="1"/>
</dbReference>
<dbReference type="EMBL" id="CM001219">
    <property type="protein sequence ID" value="AES68895.1"/>
    <property type="molecule type" value="Genomic_DNA"/>
</dbReference>
<reference evidence="4" key="3">
    <citation type="submission" date="2015-04" db="UniProtKB">
        <authorList>
            <consortium name="EnsemblPlants"/>
        </authorList>
    </citation>
    <scope>IDENTIFICATION</scope>
    <source>
        <strain evidence="4">cv. Jemalong A17</strain>
    </source>
</reference>
<dbReference type="AlphaFoldDB" id="G7IW06"/>
<dbReference type="EMBL" id="PSQE01000003">
    <property type="protein sequence ID" value="RHN65797.1"/>
    <property type="molecule type" value="Genomic_DNA"/>
</dbReference>
<organism evidence="2 5">
    <name type="scientific">Medicago truncatula</name>
    <name type="common">Barrel medic</name>
    <name type="synonym">Medicago tribuloides</name>
    <dbReference type="NCBI Taxonomy" id="3880"/>
    <lineage>
        <taxon>Eukaryota</taxon>
        <taxon>Viridiplantae</taxon>
        <taxon>Streptophyta</taxon>
        <taxon>Embryophyta</taxon>
        <taxon>Tracheophyta</taxon>
        <taxon>Spermatophyta</taxon>
        <taxon>Magnoliopsida</taxon>
        <taxon>eudicotyledons</taxon>
        <taxon>Gunneridae</taxon>
        <taxon>Pentapetalae</taxon>
        <taxon>rosids</taxon>
        <taxon>fabids</taxon>
        <taxon>Fabales</taxon>
        <taxon>Fabaceae</taxon>
        <taxon>Papilionoideae</taxon>
        <taxon>50 kb inversion clade</taxon>
        <taxon>NPAAA clade</taxon>
        <taxon>Hologalegina</taxon>
        <taxon>IRL clade</taxon>
        <taxon>Trifolieae</taxon>
        <taxon>Medicago</taxon>
    </lineage>
</organism>
<accession>G7IW06</accession>
<evidence type="ECO:0000313" key="2">
    <source>
        <dbReference type="EMBL" id="AES68895.1"/>
    </source>
</evidence>
<reference evidence="3" key="4">
    <citation type="journal article" date="2018" name="Nat. Plants">
        <title>Whole-genome landscape of Medicago truncatula symbiotic genes.</title>
        <authorList>
            <person name="Pecrix Y."/>
            <person name="Gamas P."/>
            <person name="Carrere S."/>
        </authorList>
    </citation>
    <scope>NUCLEOTIDE SEQUENCE</scope>
    <source>
        <tissue evidence="3">Leaves</tissue>
    </source>
</reference>
<sequence length="241" mass="27651">MIHGFGYDSIADNYKVICLETFEPLFGDDELGIKQSLLLQDESLQPFWQIYSLKSNSWKKLYVNMPHSSTLLVAGYHGNFRVYMNGVCHWLSMPHCHWSVPFSAEACIVSFDLNNETFFVTPIPFYVRLTWTQLTVLNNSIALIFFAMKTNIFHISILGEVGVKESWIKLFTVEKPCAIDKFPMGVGMNGEIVFANDDNKLLLFDLNTNKIVELGLKIRDRLTLGQIKVYKKSLLPIKRIN</sequence>
<evidence type="ECO:0000259" key="1">
    <source>
        <dbReference type="Pfam" id="PF07734"/>
    </source>
</evidence>
<dbReference type="KEGG" id="mtr:11422861"/>
<reference evidence="2 5" key="2">
    <citation type="journal article" date="2014" name="BMC Genomics">
        <title>An improved genome release (version Mt4.0) for the model legume Medicago truncatula.</title>
        <authorList>
            <person name="Tang H."/>
            <person name="Krishnakumar V."/>
            <person name="Bidwell S."/>
            <person name="Rosen B."/>
            <person name="Chan A."/>
            <person name="Zhou S."/>
            <person name="Gentzbittel L."/>
            <person name="Childs K.L."/>
            <person name="Yandell M."/>
            <person name="Gundlach H."/>
            <person name="Mayer K.F."/>
            <person name="Schwartz D.C."/>
            <person name="Town C.D."/>
        </authorList>
    </citation>
    <scope>GENOME REANNOTATION</scope>
    <source>
        <strain evidence="4 5">cv. Jemalong A17</strain>
    </source>
</reference>